<evidence type="ECO:0000313" key="2">
    <source>
        <dbReference type="Proteomes" id="UP000182894"/>
    </source>
</evidence>
<dbReference type="Proteomes" id="UP000182894">
    <property type="component" value="Unassembled WGS sequence"/>
</dbReference>
<sequence>MHPQIQSRLDGLKAMSLRAQIATAEFYAMIGKEPPAQKIRYQVVAKGVSAYHVVEIATGKVRGFRFNWKDAVNFAQALEARADGVKVTLSKAVLQ</sequence>
<gene>
    <name evidence="1" type="ORF">SAMN05216605_114185</name>
</gene>
<dbReference type="RefSeq" id="WP_074756497.1">
    <property type="nucleotide sequence ID" value="NZ_FNCO01000014.1"/>
</dbReference>
<protein>
    <submittedName>
        <fullName evidence="1">Uncharacterized protein</fullName>
    </submittedName>
</protein>
<organism evidence="1 2">
    <name type="scientific">Pseudomonas abietaniphila</name>
    <dbReference type="NCBI Taxonomy" id="89065"/>
    <lineage>
        <taxon>Bacteria</taxon>
        <taxon>Pseudomonadati</taxon>
        <taxon>Pseudomonadota</taxon>
        <taxon>Gammaproteobacteria</taxon>
        <taxon>Pseudomonadales</taxon>
        <taxon>Pseudomonadaceae</taxon>
        <taxon>Pseudomonas</taxon>
    </lineage>
</organism>
<accession>A0A1G8LLP6</accession>
<reference evidence="2" key="1">
    <citation type="submission" date="2016-10" db="EMBL/GenBank/DDBJ databases">
        <authorList>
            <person name="Varghese N."/>
            <person name="Submissions S."/>
        </authorList>
    </citation>
    <scope>NUCLEOTIDE SEQUENCE [LARGE SCALE GENOMIC DNA]</scope>
    <source>
        <strain evidence="2">ATCC 700689</strain>
    </source>
</reference>
<dbReference type="EMBL" id="FNCO01000014">
    <property type="protein sequence ID" value="SDI56629.1"/>
    <property type="molecule type" value="Genomic_DNA"/>
</dbReference>
<dbReference type="OrthoDB" id="6902794at2"/>
<dbReference type="STRING" id="89065.SAMN05216605_114185"/>
<dbReference type="AlphaFoldDB" id="A0A1G8LLP6"/>
<keyword evidence="2" id="KW-1185">Reference proteome</keyword>
<proteinExistence type="predicted"/>
<evidence type="ECO:0000313" key="1">
    <source>
        <dbReference type="EMBL" id="SDI56629.1"/>
    </source>
</evidence>
<name>A0A1G8LLP6_9PSED</name>